<dbReference type="EC" id="2.4.1.14" evidence="4 9"/>
<keyword evidence="15" id="KW-1185">Reference proteome</keyword>
<dbReference type="Pfam" id="PF00862">
    <property type="entry name" value="GT-B_Sucrose_synth"/>
    <property type="match status" value="1"/>
</dbReference>
<comment type="similarity">
    <text evidence="2 9">Belongs to the glycosyltransferase 1 family.</text>
</comment>
<feature type="compositionally biased region" description="Basic and acidic residues" evidence="10">
    <location>
        <begin position="103"/>
        <end position="115"/>
    </location>
</feature>
<evidence type="ECO:0000313" key="14">
    <source>
        <dbReference type="EMBL" id="KAJ8485670.1"/>
    </source>
</evidence>
<dbReference type="AlphaFoldDB" id="A0AAV8R1A4"/>
<name>A0AAV8R1A4_ENSVE</name>
<dbReference type="FunFam" id="3.40.50.2000:FF:000077">
    <property type="entry name" value="Sucrose-phosphate synthase 2"/>
    <property type="match status" value="1"/>
</dbReference>
<dbReference type="NCBIfam" id="TIGR02468">
    <property type="entry name" value="sucrsPsyn_pln"/>
    <property type="match status" value="1"/>
</dbReference>
<dbReference type="InterPro" id="IPR012819">
    <property type="entry name" value="SPS_pln"/>
</dbReference>
<dbReference type="Gene3D" id="3.90.1070.10">
    <property type="match status" value="1"/>
</dbReference>
<proteinExistence type="inferred from homology"/>
<sequence length="1038" mass="115906">MAGNDWINSYLEAILDAGPSIDAAKASLLLRERGRFSPTRYFVEEVITGFDETDLYKTWVRAAAMRSPQERNTRLENMCWRIWNLARKKKQIEGEEAQGISKRRLERERGRRDATADMSEDLSEGEKGDIINDLSAHGDSTKGRMLRISSLDAIEAWASQYKDKKLYIVLISIHGLIRGENMELGRDSDTGGQVKYVVELARALGSMPGVYRVDLLTRQILAPEVDWSYGEPTEMLTPRSSENSIHESGESSGAYIIRIPFGPKDKYIPKEHLWPHIQEFVDGALSHVMQMSRVLGEQIGGGQPVWPVAIHGHYADAGDSAALLSGVLNVPMLFTGHSLGRDKLEQLLKQGRQTREEINATYKITRRIEAEELALDASEIVITSTRQEIEEQWRLYDGFDVILERKLRARIKRGVSCYGRYMPRMVVIPPGMEFKHVAAHDVDADGDPEGNNDNLAFPDPPIWSEIMRFFTNPRKPMILALSRPDPKKNITTLVKAFGECRPLRELANLTLIMGNRDDIDEMSSTNSSVLTSILKLIDKYDLYGQVAYPKHHRQSDVPDIYRLAAKTKGVFINPAFIEPFGLTLIEASANGLPIVATKNGGPVDIHKVLDNGILVDPHDQQAIADALYKLVSDKQLWARPRHPQWRRSGDGPEDSEPDSPNDSLRDIQDISLNLKLSLDGEKGKDDTVVNALGSGDVAANGNSSNYVNAVVKLSKDVEQHKIGSSERIDHNSSKMPMLRRRKYILVIAVDSVSDADLIAIIKSTFEASTGYRMSGLIGFILSTRLTISEIHSLLTNGGIVPTDFDAFICNSGSDLYYPSSNSDELLYPSELPFALDIDYHSQIEYRWGGEGLRKTLVRWASSVTDKKGEIEEQVVVEDLEHSSTYCHAFQVKNPSLVPPVKELRKQMRIQALRCHVLYSHDGSKLHVIPVLASRSQALRYLFVRWGIEVPNMVVFVGQSGDTDYEGLLGGVHKTVILNGGFNTAQSELHSTRSYPLKDVVAFDSPNILQIDGCGANEIQFALEQLGAFHEINFFPGSS</sequence>
<feature type="region of interest" description="Disordered" evidence="10">
    <location>
        <begin position="641"/>
        <end position="664"/>
    </location>
</feature>
<dbReference type="GO" id="GO:0046524">
    <property type="term" value="F:sucrose-phosphate synthase activity"/>
    <property type="evidence" value="ECO:0007669"/>
    <property type="project" value="UniProtKB-UniRule"/>
</dbReference>
<evidence type="ECO:0000256" key="3">
    <source>
        <dbReference type="ARBA" id="ARBA00011774"/>
    </source>
</evidence>
<dbReference type="Gene3D" id="3.40.50.1000">
    <property type="entry name" value="HAD superfamily/HAD-like"/>
    <property type="match status" value="1"/>
</dbReference>
<comment type="catalytic activity">
    <reaction evidence="8 9">
        <text>beta-D-fructose 6-phosphate + UDP-alpha-D-glucose = sucrose 6(F)-phosphate + UDP + H(+)</text>
        <dbReference type="Rhea" id="RHEA:22172"/>
        <dbReference type="ChEBI" id="CHEBI:15378"/>
        <dbReference type="ChEBI" id="CHEBI:57634"/>
        <dbReference type="ChEBI" id="CHEBI:57723"/>
        <dbReference type="ChEBI" id="CHEBI:58223"/>
        <dbReference type="ChEBI" id="CHEBI:58885"/>
        <dbReference type="EC" id="2.4.1.14"/>
    </reaction>
</comment>
<feature type="domain" description="Glycosyl transferase family 1" evidence="11">
    <location>
        <begin position="472"/>
        <end position="636"/>
    </location>
</feature>
<feature type="domain" description="Sucrose phosphatase-like" evidence="13">
    <location>
        <begin position="874"/>
        <end position="976"/>
    </location>
</feature>
<keyword evidence="5 9" id="KW-0328">Glycosyltransferase</keyword>
<evidence type="ECO:0000259" key="12">
    <source>
        <dbReference type="Pfam" id="PF00862"/>
    </source>
</evidence>
<evidence type="ECO:0000256" key="10">
    <source>
        <dbReference type="SAM" id="MobiDB-lite"/>
    </source>
</evidence>
<dbReference type="EMBL" id="JAQQAF010000005">
    <property type="protein sequence ID" value="KAJ8485670.1"/>
    <property type="molecule type" value="Genomic_DNA"/>
</dbReference>
<evidence type="ECO:0000256" key="1">
    <source>
        <dbReference type="ARBA" id="ARBA00005027"/>
    </source>
</evidence>
<dbReference type="PANTHER" id="PTHR46039:SF2">
    <property type="entry name" value="SUCROSE-PHOSPHATE SYNTHASE 1"/>
    <property type="match status" value="1"/>
</dbReference>
<dbReference type="Gene3D" id="3.40.50.2000">
    <property type="entry name" value="Glycogen Phosphorylase B"/>
    <property type="match status" value="2"/>
</dbReference>
<dbReference type="GO" id="GO:0005986">
    <property type="term" value="P:sucrose biosynthetic process"/>
    <property type="evidence" value="ECO:0007669"/>
    <property type="project" value="UniProtKB-UniRule"/>
</dbReference>
<evidence type="ECO:0000256" key="9">
    <source>
        <dbReference type="RuleBase" id="RU368006"/>
    </source>
</evidence>
<organism evidence="14 15">
    <name type="scientific">Ensete ventricosum</name>
    <name type="common">Abyssinian banana</name>
    <name type="synonym">Musa ensete</name>
    <dbReference type="NCBI Taxonomy" id="4639"/>
    <lineage>
        <taxon>Eukaryota</taxon>
        <taxon>Viridiplantae</taxon>
        <taxon>Streptophyta</taxon>
        <taxon>Embryophyta</taxon>
        <taxon>Tracheophyta</taxon>
        <taxon>Spermatophyta</taxon>
        <taxon>Magnoliopsida</taxon>
        <taxon>Liliopsida</taxon>
        <taxon>Zingiberales</taxon>
        <taxon>Musaceae</taxon>
        <taxon>Ensete</taxon>
    </lineage>
</organism>
<feature type="region of interest" description="Disordered" evidence="10">
    <location>
        <begin position="96"/>
        <end position="122"/>
    </location>
</feature>
<evidence type="ECO:0000256" key="5">
    <source>
        <dbReference type="ARBA" id="ARBA00022676"/>
    </source>
</evidence>
<dbReference type="InterPro" id="IPR044161">
    <property type="entry name" value="SPS"/>
</dbReference>
<dbReference type="InterPro" id="IPR023214">
    <property type="entry name" value="HAD_sf"/>
</dbReference>
<dbReference type="InterPro" id="IPR006380">
    <property type="entry name" value="SPP-like_dom"/>
</dbReference>
<comment type="caution">
    <text evidence="14">The sequence shown here is derived from an EMBL/GenBank/DDBJ whole genome shotgun (WGS) entry which is preliminary data.</text>
</comment>
<comment type="subunit">
    <text evidence="3 9">Homodimer or homotetramer.</text>
</comment>
<evidence type="ECO:0000256" key="8">
    <source>
        <dbReference type="ARBA" id="ARBA00047471"/>
    </source>
</evidence>
<dbReference type="Pfam" id="PF05116">
    <property type="entry name" value="S6PP"/>
    <property type="match status" value="1"/>
</dbReference>
<comment type="function">
    <text evidence="7 9">Plays a role in photosynthetic sucrose synthesis by catalyzing the rate-limiting step of sucrose biosynthesis from UDP-glucose and fructose- 6-phosphate. Involved in the regulation of carbon partitioning in the leaves of plants. May regulate the synthesis of sucrose and therefore play a major role as a limiting factor in the export of photoassimilates out of the leaf. Plays a role for sucrose availability that is essential for plant growth and fiber elongation.</text>
</comment>
<evidence type="ECO:0000256" key="4">
    <source>
        <dbReference type="ARBA" id="ARBA00012536"/>
    </source>
</evidence>
<dbReference type="InterPro" id="IPR001296">
    <property type="entry name" value="Glyco_trans_1"/>
</dbReference>
<evidence type="ECO:0000313" key="15">
    <source>
        <dbReference type="Proteomes" id="UP001222027"/>
    </source>
</evidence>
<evidence type="ECO:0000256" key="2">
    <source>
        <dbReference type="ARBA" id="ARBA00006530"/>
    </source>
</evidence>
<comment type="pathway">
    <text evidence="1 9">Glycan biosynthesis; sucrose biosynthesis; sucrose from D-fructose 6-phosphate and UDP-alpha-D-glucose: step 1/2.</text>
</comment>
<evidence type="ECO:0000256" key="6">
    <source>
        <dbReference type="ARBA" id="ARBA00022679"/>
    </source>
</evidence>
<reference evidence="14 15" key="1">
    <citation type="submission" date="2022-12" db="EMBL/GenBank/DDBJ databases">
        <title>Chromosome-scale assembly of the Ensete ventricosum genome.</title>
        <authorList>
            <person name="Dussert Y."/>
            <person name="Stocks J."/>
            <person name="Wendawek A."/>
            <person name="Woldeyes F."/>
            <person name="Nichols R.A."/>
            <person name="Borrell J.S."/>
        </authorList>
    </citation>
    <scope>NUCLEOTIDE SEQUENCE [LARGE SCALE GENOMIC DNA]</scope>
    <source>
        <strain evidence="15">cv. Maze</strain>
        <tissue evidence="14">Seeds</tissue>
    </source>
</reference>
<dbReference type="SUPFAM" id="SSF53756">
    <property type="entry name" value="UDP-Glycosyltransferase/glycogen phosphorylase"/>
    <property type="match status" value="1"/>
</dbReference>
<protein>
    <recommendedName>
        <fullName evidence="4 9">Sucrose-phosphate synthase</fullName>
        <ecNumber evidence="4 9">2.4.1.14</ecNumber>
    </recommendedName>
</protein>
<evidence type="ECO:0000259" key="13">
    <source>
        <dbReference type="Pfam" id="PF05116"/>
    </source>
</evidence>
<dbReference type="InterPro" id="IPR000368">
    <property type="entry name" value="Sucrose_synth_GT-B1"/>
</dbReference>
<gene>
    <name evidence="14" type="ORF">OPV22_018155</name>
</gene>
<dbReference type="InterPro" id="IPR035659">
    <property type="entry name" value="SPS_C"/>
</dbReference>
<dbReference type="PANTHER" id="PTHR46039">
    <property type="entry name" value="SUCROSE-PHOSPHATE SYNTHASE 3-RELATED"/>
    <property type="match status" value="1"/>
</dbReference>
<dbReference type="Pfam" id="PF00534">
    <property type="entry name" value="Glycos_transf_1"/>
    <property type="match status" value="1"/>
</dbReference>
<keyword evidence="6 9" id="KW-0808">Transferase</keyword>
<evidence type="ECO:0000256" key="7">
    <source>
        <dbReference type="ARBA" id="ARBA00024883"/>
    </source>
</evidence>
<evidence type="ECO:0000259" key="11">
    <source>
        <dbReference type="Pfam" id="PF00534"/>
    </source>
</evidence>
<accession>A0AAV8R1A4</accession>
<dbReference type="CDD" id="cd16419">
    <property type="entry name" value="HAD_SPS"/>
    <property type="match status" value="1"/>
</dbReference>
<dbReference type="Proteomes" id="UP001222027">
    <property type="component" value="Unassembled WGS sequence"/>
</dbReference>
<feature type="domain" description="Sucrose synthase first GT-B" evidence="12">
    <location>
        <begin position="167"/>
        <end position="392"/>
    </location>
</feature>